<dbReference type="InterPro" id="IPR018666">
    <property type="entry name" value="DUF2125"/>
</dbReference>
<organism evidence="1 2">
    <name type="scientific">Devosia salina</name>
    <dbReference type="NCBI Taxonomy" id="2860336"/>
    <lineage>
        <taxon>Bacteria</taxon>
        <taxon>Pseudomonadati</taxon>
        <taxon>Pseudomonadota</taxon>
        <taxon>Alphaproteobacteria</taxon>
        <taxon>Hyphomicrobiales</taxon>
        <taxon>Devosiaceae</taxon>
        <taxon>Devosia</taxon>
    </lineage>
</organism>
<dbReference type="RefSeq" id="WP_220304950.1">
    <property type="nucleotide sequence ID" value="NZ_CP080590.1"/>
</dbReference>
<accession>A0ABX8WHK9</accession>
<evidence type="ECO:0000313" key="1">
    <source>
        <dbReference type="EMBL" id="QYO76461.1"/>
    </source>
</evidence>
<sequence>MKKRIIILGTVVLLVVLAWSAAWFVLAAQVRQQVEALALADGETAPQLQCGALDIGGFPFRFDVDCANASLVSGDLMVEVPGLRASVMVWRPTHVVASAQGPARLSDAFTGLRQDIAWSALEASLRLENWRIARLSILASELDWTDQLFGESQIARAPQVELHLLDMPERHDPEAGRAALAGYMRAQAVEVPGIGLAPTDAEVEVELTALPDDIRNWGAVPLLPDWQQAGGQLRIVGVRANDGTADLNATGELALDAQGYPTGSIAIDSLGVADRIGPYLEEPWRTLVLGVPGEDGRHKNQLNFAGGTLSSGLVPIAALAPLF</sequence>
<proteinExistence type="predicted"/>
<gene>
    <name evidence="1" type="ORF">K1X15_17980</name>
</gene>
<protein>
    <submittedName>
        <fullName evidence="1">DUF2125 domain-containing protein</fullName>
    </submittedName>
</protein>
<name>A0ABX8WHK9_9HYPH</name>
<dbReference type="EMBL" id="CP080590">
    <property type="protein sequence ID" value="QYO76461.1"/>
    <property type="molecule type" value="Genomic_DNA"/>
</dbReference>
<dbReference type="Proteomes" id="UP000825799">
    <property type="component" value="Chromosome"/>
</dbReference>
<keyword evidence="2" id="KW-1185">Reference proteome</keyword>
<reference evidence="1 2" key="1">
    <citation type="submission" date="2021-08" db="EMBL/GenBank/DDBJ databases">
        <title>Devosia salina sp. nov., isolated from the South China Sea sediment.</title>
        <authorList>
            <person name="Zhou Z."/>
        </authorList>
    </citation>
    <scope>NUCLEOTIDE SEQUENCE [LARGE SCALE GENOMIC DNA]</scope>
    <source>
        <strain evidence="1 2">SCS-3</strain>
    </source>
</reference>
<dbReference type="Pfam" id="PF09898">
    <property type="entry name" value="DUF2125"/>
    <property type="match status" value="1"/>
</dbReference>
<evidence type="ECO:0000313" key="2">
    <source>
        <dbReference type="Proteomes" id="UP000825799"/>
    </source>
</evidence>